<feature type="domain" description="Flagellar motor switch protein FliG C-terminal" evidence="10">
    <location>
        <begin position="228"/>
        <end position="334"/>
    </location>
</feature>
<feature type="domain" description="Flagellar motor switch protein FliG middle" evidence="11">
    <location>
        <begin position="125"/>
        <end position="197"/>
    </location>
</feature>
<dbReference type="Gene3D" id="1.10.220.30">
    <property type="match status" value="3"/>
</dbReference>
<evidence type="ECO:0000256" key="2">
    <source>
        <dbReference type="ARBA" id="ARBA00004413"/>
    </source>
</evidence>
<evidence type="ECO:0000256" key="3">
    <source>
        <dbReference type="ARBA" id="ARBA00010299"/>
    </source>
</evidence>
<dbReference type="OrthoDB" id="9780302at2"/>
<dbReference type="GO" id="GO:0003774">
    <property type="term" value="F:cytoskeletal motor activity"/>
    <property type="evidence" value="ECO:0007669"/>
    <property type="project" value="InterPro"/>
</dbReference>
<dbReference type="GO" id="GO:0006935">
    <property type="term" value="P:chemotaxis"/>
    <property type="evidence" value="ECO:0007669"/>
    <property type="project" value="UniProtKB-KW"/>
</dbReference>
<dbReference type="STRING" id="234267.Acid_0341"/>
<dbReference type="PRINTS" id="PR00954">
    <property type="entry name" value="FLGMOTORFLIG"/>
</dbReference>
<keyword evidence="13" id="KW-0969">Cilium</keyword>
<comment type="subcellular location">
    <subcellularLocation>
        <location evidence="1">Bacterial flagellum basal body</location>
    </subcellularLocation>
    <subcellularLocation>
        <location evidence="2">Cell membrane</location>
        <topology evidence="2">Peripheral membrane protein</topology>
        <orientation evidence="2">Cytoplasmic side</orientation>
    </subcellularLocation>
</comment>
<evidence type="ECO:0000259" key="10">
    <source>
        <dbReference type="Pfam" id="PF01706"/>
    </source>
</evidence>
<comment type="similarity">
    <text evidence="3">Belongs to the FliG family.</text>
</comment>
<dbReference type="eggNOG" id="COG1536">
    <property type="taxonomic scope" value="Bacteria"/>
</dbReference>
<dbReference type="KEGG" id="sus:Acid_0341"/>
<evidence type="ECO:0000259" key="12">
    <source>
        <dbReference type="Pfam" id="PF14842"/>
    </source>
</evidence>
<dbReference type="EMBL" id="CP000473">
    <property type="protein sequence ID" value="ABJ81353.1"/>
    <property type="molecule type" value="Genomic_DNA"/>
</dbReference>
<evidence type="ECO:0000256" key="1">
    <source>
        <dbReference type="ARBA" id="ARBA00004117"/>
    </source>
</evidence>
<evidence type="ECO:0000313" key="13">
    <source>
        <dbReference type="EMBL" id="ABJ81353.1"/>
    </source>
</evidence>
<proteinExistence type="inferred from homology"/>
<dbReference type="SUPFAM" id="SSF48029">
    <property type="entry name" value="FliG"/>
    <property type="match status" value="2"/>
</dbReference>
<feature type="domain" description="Flagellar motor switch protein FliG N-terminal" evidence="12">
    <location>
        <begin position="13"/>
        <end position="111"/>
    </location>
</feature>
<dbReference type="PANTHER" id="PTHR30534:SF0">
    <property type="entry name" value="FLAGELLAR MOTOR SWITCH PROTEIN FLIG"/>
    <property type="match status" value="1"/>
</dbReference>
<dbReference type="HOGENOM" id="CLU_047835_1_1_0"/>
<dbReference type="InterPro" id="IPR032779">
    <property type="entry name" value="FliG_M"/>
</dbReference>
<dbReference type="InterPro" id="IPR011002">
    <property type="entry name" value="FliG_a-hlx"/>
</dbReference>
<dbReference type="Pfam" id="PF14842">
    <property type="entry name" value="FliG_N"/>
    <property type="match status" value="1"/>
</dbReference>
<dbReference type="NCBIfam" id="TIGR00207">
    <property type="entry name" value="fliG"/>
    <property type="match status" value="1"/>
</dbReference>
<evidence type="ECO:0000259" key="11">
    <source>
        <dbReference type="Pfam" id="PF14841"/>
    </source>
</evidence>
<evidence type="ECO:0000256" key="6">
    <source>
        <dbReference type="ARBA" id="ARBA00022500"/>
    </source>
</evidence>
<dbReference type="GO" id="GO:0005886">
    <property type="term" value="C:plasma membrane"/>
    <property type="evidence" value="ECO:0007669"/>
    <property type="project" value="UniProtKB-SubCell"/>
</dbReference>
<keyword evidence="13" id="KW-0966">Cell projection</keyword>
<dbReference type="InParanoid" id="Q02C63"/>
<name>Q02C63_SOLUE</name>
<keyword evidence="6" id="KW-0145">Chemotaxis</keyword>
<dbReference type="GO" id="GO:0071973">
    <property type="term" value="P:bacterial-type flagellum-dependent cell motility"/>
    <property type="evidence" value="ECO:0007669"/>
    <property type="project" value="InterPro"/>
</dbReference>
<dbReference type="AlphaFoldDB" id="Q02C63"/>
<dbReference type="InterPro" id="IPR023087">
    <property type="entry name" value="Flg_Motor_Flig_C"/>
</dbReference>
<dbReference type="PIRSF" id="PIRSF003161">
    <property type="entry name" value="FliG"/>
    <property type="match status" value="1"/>
</dbReference>
<dbReference type="PANTHER" id="PTHR30534">
    <property type="entry name" value="FLAGELLAR MOTOR SWITCH PROTEIN FLIG"/>
    <property type="match status" value="1"/>
</dbReference>
<dbReference type="Pfam" id="PF01706">
    <property type="entry name" value="FliG_C"/>
    <property type="match status" value="1"/>
</dbReference>
<evidence type="ECO:0000256" key="8">
    <source>
        <dbReference type="ARBA" id="ARBA00023136"/>
    </source>
</evidence>
<evidence type="ECO:0000256" key="9">
    <source>
        <dbReference type="ARBA" id="ARBA00023143"/>
    </source>
</evidence>
<dbReference type="FunCoup" id="Q02C63">
    <property type="interactions" value="72"/>
</dbReference>
<protein>
    <recommendedName>
        <fullName evidence="4">Flagellar motor switch protein FliG</fullName>
    </recommendedName>
</protein>
<evidence type="ECO:0000256" key="4">
    <source>
        <dbReference type="ARBA" id="ARBA00021870"/>
    </source>
</evidence>
<sequence>MILNTTKSEAEALTNLRKAAMLLVVLGENASAQLLQQLTEEDVNKVSREVAKLTSISAEQAETVLEEFHHISNAGDYVARGGIDFARKLLMKAFEPEHAKRLLDRLTKALGSDAASFDAIQKADPQQLAKFIHNEHPQTIALVLSHLNYSQAAALLTSLPAAMRADVSQRMASLDQISPEIILKIAAVIGQKLKALGEFSRESYGGVRAVAEMLNRLDSTSGREILDHIDQQDTNLAETIRHLMFVFEDLLLIDPLGLKEVLAKVDRKILTVALKGTSEQLRNHMLSCMSQRGADMLREDMEALGPIKIKEVEQSQQQIIALVRQLESEGVLSLKGAVGEQYVV</sequence>
<keyword evidence="7" id="KW-0283">Flagellar rotation</keyword>
<dbReference type="InterPro" id="IPR000090">
    <property type="entry name" value="Flg_Motor_Flig"/>
</dbReference>
<dbReference type="InterPro" id="IPR028263">
    <property type="entry name" value="FliG_N"/>
</dbReference>
<evidence type="ECO:0000256" key="5">
    <source>
        <dbReference type="ARBA" id="ARBA00022475"/>
    </source>
</evidence>
<keyword evidence="5" id="KW-1003">Cell membrane</keyword>
<organism evidence="13">
    <name type="scientific">Solibacter usitatus (strain Ellin6076)</name>
    <dbReference type="NCBI Taxonomy" id="234267"/>
    <lineage>
        <taxon>Bacteria</taxon>
        <taxon>Pseudomonadati</taxon>
        <taxon>Acidobacteriota</taxon>
        <taxon>Terriglobia</taxon>
        <taxon>Bryobacterales</taxon>
        <taxon>Solibacteraceae</taxon>
        <taxon>Candidatus Solibacter</taxon>
    </lineage>
</organism>
<accession>Q02C63</accession>
<keyword evidence="13" id="KW-0282">Flagellum</keyword>
<gene>
    <name evidence="13" type="ordered locus">Acid_0341</name>
</gene>
<keyword evidence="9" id="KW-0975">Bacterial flagellum</keyword>
<evidence type="ECO:0000256" key="7">
    <source>
        <dbReference type="ARBA" id="ARBA00022779"/>
    </source>
</evidence>
<reference evidence="13" key="1">
    <citation type="submission" date="2006-10" db="EMBL/GenBank/DDBJ databases">
        <title>Complete sequence of Solibacter usitatus Ellin6076.</title>
        <authorList>
            <consortium name="US DOE Joint Genome Institute"/>
            <person name="Copeland A."/>
            <person name="Lucas S."/>
            <person name="Lapidus A."/>
            <person name="Barry K."/>
            <person name="Detter J.C."/>
            <person name="Glavina del Rio T."/>
            <person name="Hammon N."/>
            <person name="Israni S."/>
            <person name="Dalin E."/>
            <person name="Tice H."/>
            <person name="Pitluck S."/>
            <person name="Thompson L.S."/>
            <person name="Brettin T."/>
            <person name="Bruce D."/>
            <person name="Han C."/>
            <person name="Tapia R."/>
            <person name="Gilna P."/>
            <person name="Schmutz J."/>
            <person name="Larimer F."/>
            <person name="Land M."/>
            <person name="Hauser L."/>
            <person name="Kyrpides N."/>
            <person name="Mikhailova N."/>
            <person name="Janssen P.H."/>
            <person name="Kuske C.R."/>
            <person name="Richardson P."/>
        </authorList>
    </citation>
    <scope>NUCLEOTIDE SEQUENCE</scope>
    <source>
        <strain evidence="13">Ellin6076</strain>
    </source>
</reference>
<keyword evidence="8" id="KW-0472">Membrane</keyword>
<dbReference type="GO" id="GO:0009425">
    <property type="term" value="C:bacterial-type flagellum basal body"/>
    <property type="evidence" value="ECO:0007669"/>
    <property type="project" value="UniProtKB-SubCell"/>
</dbReference>
<dbReference type="Pfam" id="PF14841">
    <property type="entry name" value="FliG_M"/>
    <property type="match status" value="1"/>
</dbReference>